<dbReference type="Proteomes" id="UP000177068">
    <property type="component" value="Unassembled WGS sequence"/>
</dbReference>
<evidence type="ECO:0000313" key="2">
    <source>
        <dbReference type="Proteomes" id="UP000177068"/>
    </source>
</evidence>
<accession>A0A1G2U8T7</accession>
<reference evidence="1 2" key="1">
    <citation type="journal article" date="2016" name="Nat. Commun.">
        <title>Thousands of microbial genomes shed light on interconnected biogeochemical processes in an aquifer system.</title>
        <authorList>
            <person name="Anantharaman K."/>
            <person name="Brown C.T."/>
            <person name="Hug L.A."/>
            <person name="Sharon I."/>
            <person name="Castelle C.J."/>
            <person name="Probst A.J."/>
            <person name="Thomas B.C."/>
            <person name="Singh A."/>
            <person name="Wilkins M.J."/>
            <person name="Karaoz U."/>
            <person name="Brodie E.L."/>
            <person name="Williams K.H."/>
            <person name="Hubbard S.S."/>
            <person name="Banfield J.F."/>
        </authorList>
    </citation>
    <scope>NUCLEOTIDE SEQUENCE [LARGE SCALE GENOMIC DNA]</scope>
</reference>
<evidence type="ECO:0000313" key="1">
    <source>
        <dbReference type="EMBL" id="OHB05866.1"/>
    </source>
</evidence>
<dbReference type="AlphaFoldDB" id="A0A1G2U8T7"/>
<comment type="caution">
    <text evidence="1">The sequence shown here is derived from an EMBL/GenBank/DDBJ whole genome shotgun (WGS) entry which is preliminary data.</text>
</comment>
<organism evidence="1 2">
    <name type="scientific">Candidatus Zambryskibacteria bacterium RIFCSPLOWO2_01_FULL_47_14</name>
    <dbReference type="NCBI Taxonomy" id="1802763"/>
    <lineage>
        <taxon>Bacteria</taxon>
        <taxon>Candidatus Zambryskiibacteriota</taxon>
    </lineage>
</organism>
<proteinExistence type="predicted"/>
<name>A0A1G2U8T7_9BACT</name>
<protein>
    <submittedName>
        <fullName evidence="1">Uncharacterized protein</fullName>
    </submittedName>
</protein>
<sequence length="168" mass="19765">MNQMPFVDKTGKVYKYGEFFPEELCSYPYNNSFANLFFPKTKEQALSEGLFWHDFSLKKHPITISSKDLPDNIKDTSDNILKEVIACSSCDSGYRVTKFELRLSYKMNVPLPRTCPFCRINEKIKIWLGQMKQIDRVCDQCDTKFKTHHAKEEAPRIFCKGCYQREIY</sequence>
<gene>
    <name evidence="1" type="ORF">A3A26_00955</name>
</gene>
<dbReference type="EMBL" id="MHWG01000008">
    <property type="protein sequence ID" value="OHB05866.1"/>
    <property type="molecule type" value="Genomic_DNA"/>
</dbReference>